<comment type="caution">
    <text evidence="1">The sequence shown here is derived from an EMBL/GenBank/DDBJ whole genome shotgun (WGS) entry which is preliminary data.</text>
</comment>
<gene>
    <name evidence="1" type="ORF">DY000_02008218</name>
</gene>
<sequence>MRNDQFLSAIASHSCRFPAGCLKKKATHQDCILYGVIEEVAEESIKLGYLTWRLNEKDLGRVLT</sequence>
<name>A0ABQ7BZ81_BRACR</name>
<evidence type="ECO:0000313" key="1">
    <source>
        <dbReference type="EMBL" id="KAF3544687.1"/>
    </source>
</evidence>
<reference evidence="1 2" key="1">
    <citation type="journal article" date="2020" name="BMC Genomics">
        <title>Intraspecific diversification of the crop wild relative Brassica cretica Lam. using demographic model selection.</title>
        <authorList>
            <person name="Kioukis A."/>
            <person name="Michalopoulou V.A."/>
            <person name="Briers L."/>
            <person name="Pirintsos S."/>
            <person name="Studholme D.J."/>
            <person name="Pavlidis P."/>
            <person name="Sarris P.F."/>
        </authorList>
    </citation>
    <scope>NUCLEOTIDE SEQUENCE [LARGE SCALE GENOMIC DNA]</scope>
    <source>
        <strain evidence="2">cv. PFS-1207/04</strain>
    </source>
</reference>
<proteinExistence type="predicted"/>
<protein>
    <submittedName>
        <fullName evidence="1">Uncharacterized protein</fullName>
    </submittedName>
</protein>
<keyword evidence="2" id="KW-1185">Reference proteome</keyword>
<evidence type="ECO:0000313" key="2">
    <source>
        <dbReference type="Proteomes" id="UP000266723"/>
    </source>
</evidence>
<dbReference type="EMBL" id="QGKV02000832">
    <property type="protein sequence ID" value="KAF3544687.1"/>
    <property type="molecule type" value="Genomic_DNA"/>
</dbReference>
<organism evidence="1 2">
    <name type="scientific">Brassica cretica</name>
    <name type="common">Mustard</name>
    <dbReference type="NCBI Taxonomy" id="69181"/>
    <lineage>
        <taxon>Eukaryota</taxon>
        <taxon>Viridiplantae</taxon>
        <taxon>Streptophyta</taxon>
        <taxon>Embryophyta</taxon>
        <taxon>Tracheophyta</taxon>
        <taxon>Spermatophyta</taxon>
        <taxon>Magnoliopsida</taxon>
        <taxon>eudicotyledons</taxon>
        <taxon>Gunneridae</taxon>
        <taxon>Pentapetalae</taxon>
        <taxon>rosids</taxon>
        <taxon>malvids</taxon>
        <taxon>Brassicales</taxon>
        <taxon>Brassicaceae</taxon>
        <taxon>Brassiceae</taxon>
        <taxon>Brassica</taxon>
    </lineage>
</organism>
<dbReference type="Proteomes" id="UP000266723">
    <property type="component" value="Unassembled WGS sequence"/>
</dbReference>
<accession>A0ABQ7BZ81</accession>